<accession>A0AAD4N1M3</accession>
<dbReference type="AlphaFoldDB" id="A0AAD4N1M3"/>
<dbReference type="Proteomes" id="UP001201812">
    <property type="component" value="Unassembled WGS sequence"/>
</dbReference>
<dbReference type="EMBL" id="JAKKPZ010000034">
    <property type="protein sequence ID" value="KAI1708620.1"/>
    <property type="molecule type" value="Genomic_DNA"/>
</dbReference>
<keyword evidence="2" id="KW-1185">Reference proteome</keyword>
<name>A0AAD4N1M3_9BILA</name>
<comment type="caution">
    <text evidence="1">The sequence shown here is derived from an EMBL/GenBank/DDBJ whole genome shotgun (WGS) entry which is preliminary data.</text>
</comment>
<protein>
    <submittedName>
        <fullName evidence="1">Uncharacterized protein</fullName>
    </submittedName>
</protein>
<evidence type="ECO:0000313" key="1">
    <source>
        <dbReference type="EMBL" id="KAI1708620.1"/>
    </source>
</evidence>
<sequence length="82" mass="9421">MVENYMPQSNSAKTNLKSATSKVEKFGRLHFLEEWEQLTSGHRMLRSTPELNYQSAIFSILHRLIHCAWSGLAAPHTMNESM</sequence>
<reference evidence="1" key="1">
    <citation type="submission" date="2022-01" db="EMBL/GenBank/DDBJ databases">
        <title>Genome Sequence Resource for Two Populations of Ditylenchus destructor, the Migratory Endoparasitic Phytonematode.</title>
        <authorList>
            <person name="Zhang H."/>
            <person name="Lin R."/>
            <person name="Xie B."/>
        </authorList>
    </citation>
    <scope>NUCLEOTIDE SEQUENCE</scope>
    <source>
        <strain evidence="1">BazhouSP</strain>
    </source>
</reference>
<proteinExistence type="predicted"/>
<evidence type="ECO:0000313" key="2">
    <source>
        <dbReference type="Proteomes" id="UP001201812"/>
    </source>
</evidence>
<gene>
    <name evidence="1" type="ORF">DdX_11695</name>
</gene>
<organism evidence="1 2">
    <name type="scientific">Ditylenchus destructor</name>
    <dbReference type="NCBI Taxonomy" id="166010"/>
    <lineage>
        <taxon>Eukaryota</taxon>
        <taxon>Metazoa</taxon>
        <taxon>Ecdysozoa</taxon>
        <taxon>Nematoda</taxon>
        <taxon>Chromadorea</taxon>
        <taxon>Rhabditida</taxon>
        <taxon>Tylenchina</taxon>
        <taxon>Tylenchomorpha</taxon>
        <taxon>Sphaerularioidea</taxon>
        <taxon>Anguinidae</taxon>
        <taxon>Anguininae</taxon>
        <taxon>Ditylenchus</taxon>
    </lineage>
</organism>